<dbReference type="RefSeq" id="WP_274152278.1">
    <property type="nucleotide sequence ID" value="NZ_CP117812.1"/>
</dbReference>
<reference evidence="9 10" key="1">
    <citation type="submission" date="2023-02" db="EMBL/GenBank/DDBJ databases">
        <title>Genome sequence of Lentisphaera profundi SAORIC-696.</title>
        <authorList>
            <person name="Kim e."/>
            <person name="Cho J.-C."/>
            <person name="Choi A."/>
            <person name="Kang I."/>
        </authorList>
    </citation>
    <scope>NUCLEOTIDE SEQUENCE [LARGE SCALE GENOMIC DNA]</scope>
    <source>
        <strain evidence="9 10">SAORIC-696</strain>
    </source>
</reference>
<keyword evidence="3" id="KW-0479">Metal-binding</keyword>
<comment type="similarity">
    <text evidence="2">Belongs to the sulfatase family.</text>
</comment>
<dbReference type="InterPro" id="IPR017850">
    <property type="entry name" value="Alkaline_phosphatase_core_sf"/>
</dbReference>
<dbReference type="Gene3D" id="3.40.720.10">
    <property type="entry name" value="Alkaline Phosphatase, subunit A"/>
    <property type="match status" value="1"/>
</dbReference>
<evidence type="ECO:0000313" key="10">
    <source>
        <dbReference type="Proteomes" id="UP001214250"/>
    </source>
</evidence>
<evidence type="ECO:0000256" key="1">
    <source>
        <dbReference type="ARBA" id="ARBA00001913"/>
    </source>
</evidence>
<dbReference type="Pfam" id="PF00884">
    <property type="entry name" value="Sulfatase"/>
    <property type="match status" value="1"/>
</dbReference>
<dbReference type="InterPro" id="IPR000917">
    <property type="entry name" value="Sulfatase_N"/>
</dbReference>
<proteinExistence type="inferred from homology"/>
<keyword evidence="10" id="KW-1185">Reference proteome</keyword>
<keyword evidence="6" id="KW-0106">Calcium</keyword>
<feature type="domain" description="Sulfatase N-terminal" evidence="8">
    <location>
        <begin position="23"/>
        <end position="374"/>
    </location>
</feature>
<sequence length="467" mass="53185">MKNLITLCILMGFVMSIHAAKKPNVLFIAIDDMNDWTTLFDDNNPIKTPNLKRLAARGCFFTRAYCTTPACNPSRVSILTGLRPSTSGVYSNGNAWKSLLPNVVTLPQHFKENDYATIGAGKIFHHGGTGVDRKDKPSFEKFFPLQLHANKPKHNYNGYRRGDKKIGALAHYGWDWGVHDVDKQTDEYTVNYINKVMAEYPKDKSLFLAAGIFRPHLPFWAPPASFARYPLDQLRLPPMPRNDLNDVPPIGRNMSRTEGFIWDNASKKAPEHPGSLKKMVQAYQAASDYSDEMVGRLLDQLDKTGRAENTIIILWSDHGYHLGDKSATVKFTLWEKANHVPFIIVAPGITKPGTRCDRPVSLVDIFPTLNELANLPVKVELDGQSLVPLLKNPQMNWKRPALMTQNPGNHAIRSDRWRYIRYKDGTEELYDHSKDPWEHENLASNPEYKAIKEQHKKWLPKNEKAFR</sequence>
<evidence type="ECO:0000256" key="2">
    <source>
        <dbReference type="ARBA" id="ARBA00008779"/>
    </source>
</evidence>
<name>A0ABY7VYD3_9BACT</name>
<dbReference type="PANTHER" id="PTHR45953:SF1">
    <property type="entry name" value="IDURONATE 2-SULFATASE"/>
    <property type="match status" value="1"/>
</dbReference>
<protein>
    <submittedName>
        <fullName evidence="9">Sulfatase</fullName>
    </submittedName>
</protein>
<dbReference type="SUPFAM" id="SSF53649">
    <property type="entry name" value="Alkaline phosphatase-like"/>
    <property type="match status" value="1"/>
</dbReference>
<organism evidence="9 10">
    <name type="scientific">Lentisphaera profundi</name>
    <dbReference type="NCBI Taxonomy" id="1658616"/>
    <lineage>
        <taxon>Bacteria</taxon>
        <taxon>Pseudomonadati</taxon>
        <taxon>Lentisphaerota</taxon>
        <taxon>Lentisphaeria</taxon>
        <taxon>Lentisphaerales</taxon>
        <taxon>Lentisphaeraceae</taxon>
        <taxon>Lentisphaera</taxon>
    </lineage>
</organism>
<feature type="signal peptide" evidence="7">
    <location>
        <begin position="1"/>
        <end position="19"/>
    </location>
</feature>
<keyword evidence="5" id="KW-0378">Hydrolase</keyword>
<keyword evidence="4 7" id="KW-0732">Signal</keyword>
<dbReference type="EMBL" id="CP117812">
    <property type="protein sequence ID" value="WDE97719.1"/>
    <property type="molecule type" value="Genomic_DNA"/>
</dbReference>
<feature type="chain" id="PRO_5046290017" evidence="7">
    <location>
        <begin position="20"/>
        <end position="467"/>
    </location>
</feature>
<evidence type="ECO:0000256" key="7">
    <source>
        <dbReference type="SAM" id="SignalP"/>
    </source>
</evidence>
<gene>
    <name evidence="9" type="ORF">PQO03_17985</name>
</gene>
<evidence type="ECO:0000313" key="9">
    <source>
        <dbReference type="EMBL" id="WDE97719.1"/>
    </source>
</evidence>
<comment type="cofactor">
    <cofactor evidence="1">
        <name>Ca(2+)</name>
        <dbReference type="ChEBI" id="CHEBI:29108"/>
    </cofactor>
</comment>
<evidence type="ECO:0000259" key="8">
    <source>
        <dbReference type="Pfam" id="PF00884"/>
    </source>
</evidence>
<accession>A0ABY7VYD3</accession>
<dbReference type="InterPro" id="IPR035874">
    <property type="entry name" value="IDS"/>
</dbReference>
<evidence type="ECO:0000256" key="4">
    <source>
        <dbReference type="ARBA" id="ARBA00022729"/>
    </source>
</evidence>
<evidence type="ECO:0000256" key="3">
    <source>
        <dbReference type="ARBA" id="ARBA00022723"/>
    </source>
</evidence>
<dbReference type="Proteomes" id="UP001214250">
    <property type="component" value="Chromosome 2"/>
</dbReference>
<evidence type="ECO:0000256" key="6">
    <source>
        <dbReference type="ARBA" id="ARBA00022837"/>
    </source>
</evidence>
<dbReference type="CDD" id="cd16030">
    <property type="entry name" value="iduronate-2-sulfatase"/>
    <property type="match status" value="1"/>
</dbReference>
<evidence type="ECO:0000256" key="5">
    <source>
        <dbReference type="ARBA" id="ARBA00022801"/>
    </source>
</evidence>
<dbReference type="PANTHER" id="PTHR45953">
    <property type="entry name" value="IDURONATE 2-SULFATASE"/>
    <property type="match status" value="1"/>
</dbReference>